<dbReference type="GO" id="GO:0016787">
    <property type="term" value="F:hydrolase activity"/>
    <property type="evidence" value="ECO:0007669"/>
    <property type="project" value="InterPro"/>
</dbReference>
<sequence>MRRLARLLLLNPILWLTRTFSSDPDRERIFEALTKLRNKIESPEGKKGFVIPFEPSVHRYIIFSDQHKGRKNGADDFMTAEDNYLAALEFYNRQGFHFISLGDCEELWENTLLQVKKHNEASFAVERKFAVRHAFTKIFGNHDLDWEIDPLSPKHLEDIYTVKVAALEGIMLQATVSGQPLNILCTHGHQGDLQSDGNWFSKFFVSKIWAPLQAYLRINPNTPAYDKELKSLHNSIMYEWSSLQNNLLLITGHTHQPVFESLTRIERLYREKKKALHDQNPQWAESLEDEIQWRSSENEVSPDYLNMKPTYFNSGCCCFADGDITGIEITDGNIRLIRWKKVNNIPQRQVLEETPLEELVKRMTSF</sequence>
<organism evidence="1 2">
    <name type="scientific">Chryseosolibacter histidini</name>
    <dbReference type="NCBI Taxonomy" id="2782349"/>
    <lineage>
        <taxon>Bacteria</taxon>
        <taxon>Pseudomonadati</taxon>
        <taxon>Bacteroidota</taxon>
        <taxon>Cytophagia</taxon>
        <taxon>Cytophagales</taxon>
        <taxon>Chryseotaleaceae</taxon>
        <taxon>Chryseosolibacter</taxon>
    </lineage>
</organism>
<keyword evidence="2" id="KW-1185">Reference proteome</keyword>
<accession>A0AAP2DMQ4</accession>
<proteinExistence type="predicted"/>
<dbReference type="InterPro" id="IPR029052">
    <property type="entry name" value="Metallo-depent_PP-like"/>
</dbReference>
<dbReference type="Gene3D" id="3.60.21.10">
    <property type="match status" value="1"/>
</dbReference>
<evidence type="ECO:0000313" key="1">
    <source>
        <dbReference type="EMBL" id="MBT1699116.1"/>
    </source>
</evidence>
<protein>
    <submittedName>
        <fullName evidence="1">Metallophosphoesterase</fullName>
    </submittedName>
</protein>
<name>A0AAP2DMQ4_9BACT</name>
<gene>
    <name evidence="1" type="ORF">KK083_19630</name>
</gene>
<comment type="caution">
    <text evidence="1">The sequence shown here is derived from an EMBL/GenBank/DDBJ whole genome shotgun (WGS) entry which is preliminary data.</text>
</comment>
<dbReference type="RefSeq" id="WP_254166628.1">
    <property type="nucleotide sequence ID" value="NZ_JAHESF010000021.1"/>
</dbReference>
<dbReference type="AlphaFoldDB" id="A0AAP2DMQ4"/>
<dbReference type="SUPFAM" id="SSF56300">
    <property type="entry name" value="Metallo-dependent phosphatases"/>
    <property type="match status" value="1"/>
</dbReference>
<evidence type="ECO:0000313" key="2">
    <source>
        <dbReference type="Proteomes" id="UP001319200"/>
    </source>
</evidence>
<dbReference type="Proteomes" id="UP001319200">
    <property type="component" value="Unassembled WGS sequence"/>
</dbReference>
<dbReference type="EMBL" id="JAHESF010000021">
    <property type="protein sequence ID" value="MBT1699116.1"/>
    <property type="molecule type" value="Genomic_DNA"/>
</dbReference>
<reference evidence="1 2" key="1">
    <citation type="submission" date="2021-05" db="EMBL/GenBank/DDBJ databases">
        <title>A Polyphasic approach of four new species of the genus Ohtaekwangia: Ohtaekwangia histidinii sp. nov., Ohtaekwangia cretensis sp. nov., Ohtaekwangia indiensis sp. nov., Ohtaekwangia reichenbachii sp. nov. from diverse environment.</title>
        <authorList>
            <person name="Octaviana S."/>
        </authorList>
    </citation>
    <scope>NUCLEOTIDE SEQUENCE [LARGE SCALE GENOMIC DNA]</scope>
    <source>
        <strain evidence="1 2">PWU4</strain>
    </source>
</reference>